<evidence type="ECO:0000313" key="4">
    <source>
        <dbReference type="RefSeq" id="XP_025025405.1"/>
    </source>
</evidence>
<feature type="region of interest" description="Disordered" evidence="1">
    <location>
        <begin position="42"/>
        <end position="128"/>
    </location>
</feature>
<evidence type="ECO:0000313" key="5">
    <source>
        <dbReference type="RefSeq" id="XP_025025406.1"/>
    </source>
</evidence>
<organism evidence="3 5">
    <name type="scientific">Python bivittatus</name>
    <name type="common">Burmese python</name>
    <name type="synonym">Python molurus bivittatus</name>
    <dbReference type="NCBI Taxonomy" id="176946"/>
    <lineage>
        <taxon>Eukaryota</taxon>
        <taxon>Metazoa</taxon>
        <taxon>Chordata</taxon>
        <taxon>Craniata</taxon>
        <taxon>Vertebrata</taxon>
        <taxon>Euteleostomi</taxon>
        <taxon>Lepidosauria</taxon>
        <taxon>Squamata</taxon>
        <taxon>Bifurcata</taxon>
        <taxon>Unidentata</taxon>
        <taxon>Episquamata</taxon>
        <taxon>Toxicofera</taxon>
        <taxon>Serpentes</taxon>
        <taxon>Henophidia</taxon>
        <taxon>Pythonidae</taxon>
        <taxon>Python</taxon>
    </lineage>
</organism>
<proteinExistence type="predicted"/>
<evidence type="ECO:0000313" key="3">
    <source>
        <dbReference type="Proteomes" id="UP000695026"/>
    </source>
</evidence>
<feature type="chain" id="PRO_5044698314" evidence="2">
    <location>
        <begin position="46"/>
        <end position="212"/>
    </location>
</feature>
<feature type="signal peptide" evidence="2">
    <location>
        <begin position="1"/>
        <end position="45"/>
    </location>
</feature>
<dbReference type="PROSITE" id="PS51257">
    <property type="entry name" value="PROKAR_LIPOPROTEIN"/>
    <property type="match status" value="1"/>
</dbReference>
<accession>A0A9F5IXE9</accession>
<protein>
    <submittedName>
        <fullName evidence="4 5">Uncharacterized protein LOC112541209</fullName>
    </submittedName>
</protein>
<dbReference type="RefSeq" id="XP_025025406.1">
    <property type="nucleotide sequence ID" value="XM_025169638.1"/>
</dbReference>
<evidence type="ECO:0000256" key="1">
    <source>
        <dbReference type="SAM" id="MobiDB-lite"/>
    </source>
</evidence>
<name>A0A9F5IXE9_PYTBI</name>
<gene>
    <name evidence="4 5" type="primary">LOC112541209</name>
</gene>
<dbReference type="AlphaFoldDB" id="A0A9F5IXE9"/>
<keyword evidence="2" id="KW-0732">Signal</keyword>
<dbReference type="KEGG" id="pbi:112541209"/>
<keyword evidence="3" id="KW-1185">Reference proteome</keyword>
<feature type="region of interest" description="Disordered" evidence="1">
    <location>
        <begin position="1"/>
        <end position="21"/>
    </location>
</feature>
<evidence type="ECO:0000256" key="2">
    <source>
        <dbReference type="SAM" id="SignalP"/>
    </source>
</evidence>
<reference evidence="4 5" key="1">
    <citation type="submission" date="2025-04" db="UniProtKB">
        <authorList>
            <consortium name="RefSeq"/>
        </authorList>
    </citation>
    <scope>IDENTIFICATION</scope>
    <source>
        <tissue evidence="4 5">Liver</tissue>
    </source>
</reference>
<dbReference type="Proteomes" id="UP000695026">
    <property type="component" value="Unplaced"/>
</dbReference>
<dbReference type="GeneID" id="112541209"/>
<dbReference type="RefSeq" id="XP_025025405.1">
    <property type="nucleotide sequence ID" value="XM_025169637.1"/>
</dbReference>
<sequence>MLRPEQRSWRGPRVSPPGMGSQLLWGLAAACALVAVAELPGGAEGTEAPGQTQGDLSEGDTGALRTTRTTQHQKKPWRPYRAGSLSALSRGLVKTTGTSREEGEGSAHRQARGAGARRAPRLGHSGAALPNHMASREIKCVTKRGKRLVDSSGFVSPPAKCHPQAGFFSGTRSGRRHEADVPHGRCQGCGKTAYTAGFFLGKKGEGTRVSRL</sequence>